<evidence type="ECO:0000313" key="2">
    <source>
        <dbReference type="EMBL" id="UUF07386.1"/>
    </source>
</evidence>
<dbReference type="AlphaFoldDB" id="A0A9Q9CL65"/>
<dbReference type="EMBL" id="CP071250">
    <property type="protein sequence ID" value="UUF07386.1"/>
    <property type="molecule type" value="Genomic_DNA"/>
</dbReference>
<gene>
    <name evidence="1" type="ORF">J0J69_00725</name>
    <name evidence="2" type="ORF">J0J70_07015</name>
</gene>
<sequence>MKGSDERDVIYLRYKLILKSEGIIYFSVKEAIGTVIEDERFFSIL</sequence>
<reference evidence="2 3" key="1">
    <citation type="submission" date="2021-03" db="EMBL/GenBank/DDBJ databases">
        <title>Comparative Genomics and Metabolomics in the genus Turicibacter.</title>
        <authorList>
            <person name="Maki J."/>
            <person name="Looft T."/>
        </authorList>
    </citation>
    <scope>NUCLEOTIDE SEQUENCE</scope>
    <source>
        <strain evidence="2">ISU324</strain>
        <strain evidence="1 3">MMM721</strain>
    </source>
</reference>
<keyword evidence="3" id="KW-1185">Reference proteome</keyword>
<name>A0A9Q9CL65_9FIRM</name>
<dbReference type="EMBL" id="CP071249">
    <property type="protein sequence ID" value="UUF06146.1"/>
    <property type="molecule type" value="Genomic_DNA"/>
</dbReference>
<protein>
    <submittedName>
        <fullName evidence="2">Uncharacterized protein</fullName>
    </submittedName>
</protein>
<dbReference type="Proteomes" id="UP001058072">
    <property type="component" value="Chromosome"/>
</dbReference>
<accession>A0A9Q9CL65</accession>
<evidence type="ECO:0000313" key="1">
    <source>
        <dbReference type="EMBL" id="UUF06146.1"/>
    </source>
</evidence>
<dbReference type="Proteomes" id="UP001058016">
    <property type="component" value="Chromosome"/>
</dbReference>
<evidence type="ECO:0000313" key="3">
    <source>
        <dbReference type="Proteomes" id="UP001058016"/>
    </source>
</evidence>
<dbReference type="RefSeq" id="WP_156344121.1">
    <property type="nucleotide sequence ID" value="NZ_CP071249.1"/>
</dbReference>
<evidence type="ECO:0000313" key="4">
    <source>
        <dbReference type="Proteomes" id="UP001058072"/>
    </source>
</evidence>
<proteinExistence type="predicted"/>
<organism evidence="2 4">
    <name type="scientific">Turicibacter bilis</name>
    <dbReference type="NCBI Taxonomy" id="2735723"/>
    <lineage>
        <taxon>Bacteria</taxon>
        <taxon>Bacillati</taxon>
        <taxon>Bacillota</taxon>
        <taxon>Erysipelotrichia</taxon>
        <taxon>Erysipelotrichales</taxon>
        <taxon>Turicibacteraceae</taxon>
        <taxon>Turicibacter</taxon>
    </lineage>
</organism>